<dbReference type="InterPro" id="IPR051407">
    <property type="entry name" value="Bact_OM_lipoprot/Surf_antigen"/>
</dbReference>
<dbReference type="GO" id="GO:0016020">
    <property type="term" value="C:membrane"/>
    <property type="evidence" value="ECO:0007669"/>
    <property type="project" value="UniProtKB-SubCell"/>
</dbReference>
<gene>
    <name evidence="3" type="ORF">GQ61_00390</name>
</gene>
<accession>A0A1W6N2R1</accession>
<keyword evidence="4" id="KW-1185">Reference proteome</keyword>
<keyword evidence="2" id="KW-0472">Membrane</keyword>
<dbReference type="EMBL" id="CP008743">
    <property type="protein sequence ID" value="ARN84061.1"/>
    <property type="molecule type" value="Genomic_DNA"/>
</dbReference>
<reference evidence="3 4" key="1">
    <citation type="submission" date="2014-06" db="EMBL/GenBank/DDBJ databases">
        <title>The genome of the endonuclear symbiont Nucleicultrix amoebiphila.</title>
        <authorList>
            <person name="Schulz F."/>
            <person name="Horn M."/>
        </authorList>
    </citation>
    <scope>NUCLEOTIDE SEQUENCE [LARGE SCALE GENOMIC DNA]</scope>
    <source>
        <strain evidence="3 4">FS5</strain>
    </source>
</reference>
<dbReference type="AlphaFoldDB" id="A0A1W6N2R1"/>
<evidence type="ECO:0000313" key="4">
    <source>
        <dbReference type="Proteomes" id="UP000237351"/>
    </source>
</evidence>
<dbReference type="PANTHER" id="PTHR35603">
    <property type="match status" value="1"/>
</dbReference>
<evidence type="ECO:0000313" key="3">
    <source>
        <dbReference type="EMBL" id="ARN84061.1"/>
    </source>
</evidence>
<comment type="subcellular location">
    <subcellularLocation>
        <location evidence="1">Membrane</location>
    </subcellularLocation>
</comment>
<dbReference type="Proteomes" id="UP000237351">
    <property type="component" value="Chromosome"/>
</dbReference>
<proteinExistence type="predicted"/>
<organism evidence="3 4">
    <name type="scientific">Candidatus Nucleicultrix amoebiphila FS5</name>
    <dbReference type="NCBI Taxonomy" id="1414854"/>
    <lineage>
        <taxon>Bacteria</taxon>
        <taxon>Pseudomonadati</taxon>
        <taxon>Pseudomonadota</taxon>
        <taxon>Alphaproteobacteria</taxon>
        <taxon>Holosporales</taxon>
        <taxon>Candidatus Nucleicultricaceae</taxon>
        <taxon>Candidatus Nucleicultrix</taxon>
    </lineage>
</organism>
<dbReference type="KEGG" id="naf:GQ61_00390"/>
<name>A0A1W6N2R1_9PROT</name>
<protein>
    <recommendedName>
        <fullName evidence="5">17 kDa surface antigen</fullName>
    </recommendedName>
</protein>
<evidence type="ECO:0008006" key="5">
    <source>
        <dbReference type="Google" id="ProtNLM"/>
    </source>
</evidence>
<evidence type="ECO:0000256" key="2">
    <source>
        <dbReference type="ARBA" id="ARBA00023136"/>
    </source>
</evidence>
<dbReference type="PANTHER" id="PTHR35603:SF2">
    <property type="entry name" value="OUTER MEMBRANE LIPOPROTEIN"/>
    <property type="match status" value="1"/>
</dbReference>
<sequence>MASVSALAIVAAGCAREISPNVYKESHVGEAQQTFQGTIVSVRKVSVQGSEKLQENTAGAALGGIAGGVAGYQFGKGKGNVATTAAGALIGATAGAFAQKTLETQEALEYTVSLHNGEMRTVVQGLQPAFQPGQSVFLIVGRDGRSRVVPFNG</sequence>
<evidence type="ECO:0000256" key="1">
    <source>
        <dbReference type="ARBA" id="ARBA00004370"/>
    </source>
</evidence>
<dbReference type="STRING" id="1414854.GQ61_00390"/>